<evidence type="ECO:0000313" key="3">
    <source>
        <dbReference type="Proteomes" id="UP000009320"/>
    </source>
</evidence>
<dbReference type="GeneID" id="82846888"/>
<keyword evidence="1" id="KW-0812">Transmembrane</keyword>
<dbReference type="AlphaFoldDB" id="I7IVL4"/>
<feature type="transmembrane region" description="Helical" evidence="1">
    <location>
        <begin position="39"/>
        <end position="63"/>
    </location>
</feature>
<reference evidence="2 3" key="1">
    <citation type="submission" date="2012-06" db="EMBL/GenBank/DDBJ databases">
        <title>Draft Genome Sequence of Lactobacillus hominis Strain CRBIP 24.179T, isolated from human intestine.</title>
        <authorList>
            <person name="Cousin S."/>
            <person name="Ma L."/>
            <person name="Bizet C."/>
            <person name="Loux V."/>
            <person name="Bouchier C."/>
            <person name="Clermont D."/>
            <person name="Creno S."/>
        </authorList>
    </citation>
    <scope>NUCLEOTIDE SEQUENCE [LARGE SCALE GENOMIC DNA]</scope>
    <source>
        <strain evidence="3">CRBIP 24.179T</strain>
    </source>
</reference>
<dbReference type="EMBL" id="CAKE01000005">
    <property type="protein sequence ID" value="CCI81648.1"/>
    <property type="molecule type" value="Genomic_DNA"/>
</dbReference>
<comment type="caution">
    <text evidence="2">The sequence shown here is derived from an EMBL/GenBank/DDBJ whole genome shotgun (WGS) entry which is preliminary data.</text>
</comment>
<proteinExistence type="predicted"/>
<organism evidence="2 3">
    <name type="scientific">Lactobacillus hominis DSM 23910 = CRBIP 24.179</name>
    <dbReference type="NCBI Taxonomy" id="1423758"/>
    <lineage>
        <taxon>Bacteria</taxon>
        <taxon>Bacillati</taxon>
        <taxon>Bacillota</taxon>
        <taxon>Bacilli</taxon>
        <taxon>Lactobacillales</taxon>
        <taxon>Lactobacillaceae</taxon>
        <taxon>Lactobacillus</taxon>
    </lineage>
</organism>
<keyword evidence="1" id="KW-1133">Transmembrane helix</keyword>
<dbReference type="OrthoDB" id="2302301at2"/>
<protein>
    <recommendedName>
        <fullName evidence="4">DUF3923 family protein</fullName>
    </recommendedName>
</protein>
<dbReference type="Proteomes" id="UP000009320">
    <property type="component" value="Unassembled WGS sequence"/>
</dbReference>
<sequence length="70" mass="8233">MKLWWGANLYWLILLTWGSFKLSNYNFDTSELGEDLSRALIAVAVVAAALMITEFQWAWYYWLTNHDKKG</sequence>
<evidence type="ECO:0000256" key="1">
    <source>
        <dbReference type="SAM" id="Phobius"/>
    </source>
</evidence>
<gene>
    <name evidence="2" type="ORF">BN55_09590</name>
</gene>
<dbReference type="RefSeq" id="WP_008470486.1">
    <property type="nucleotide sequence ID" value="NZ_AYZP01000007.1"/>
</dbReference>
<evidence type="ECO:0000313" key="2">
    <source>
        <dbReference type="EMBL" id="CCI81648.1"/>
    </source>
</evidence>
<dbReference type="eggNOG" id="ENOG5030ASV">
    <property type="taxonomic scope" value="Bacteria"/>
</dbReference>
<evidence type="ECO:0008006" key="4">
    <source>
        <dbReference type="Google" id="ProtNLM"/>
    </source>
</evidence>
<name>I7IVL4_9LACO</name>
<keyword evidence="1" id="KW-0472">Membrane</keyword>
<accession>I7IVL4</accession>
<dbReference type="PATRIC" id="fig|1423758.3.peg.1803"/>
<feature type="transmembrane region" description="Helical" evidence="1">
    <location>
        <begin position="7"/>
        <end position="27"/>
    </location>
</feature>
<keyword evidence="3" id="KW-1185">Reference proteome</keyword>